<comment type="similarity">
    <text evidence="1">Belongs to the phosducin family.</text>
</comment>
<dbReference type="Proteomes" id="UP001280581">
    <property type="component" value="Unassembled WGS sequence"/>
</dbReference>
<dbReference type="EMBL" id="WVTA01000004">
    <property type="protein sequence ID" value="KAK3213584.1"/>
    <property type="molecule type" value="Genomic_DNA"/>
</dbReference>
<proteinExistence type="inferred from homology"/>
<feature type="compositionally biased region" description="Basic and acidic residues" evidence="2">
    <location>
        <begin position="12"/>
        <end position="32"/>
    </location>
</feature>
<dbReference type="CDD" id="cd02987">
    <property type="entry name" value="Phd_like_Phd"/>
    <property type="match status" value="1"/>
</dbReference>
<reference evidence="4 5" key="1">
    <citation type="submission" date="2021-02" db="EMBL/GenBank/DDBJ databases">
        <title>Genome assembly of Pseudopithomyces chartarum.</title>
        <authorList>
            <person name="Jauregui R."/>
            <person name="Singh J."/>
            <person name="Voisey C."/>
        </authorList>
    </citation>
    <scope>NUCLEOTIDE SEQUENCE [LARGE SCALE GENOMIC DNA]</scope>
    <source>
        <strain evidence="4 5">AGR01</strain>
    </source>
</reference>
<name>A0AAN6M2M4_9PLEO</name>
<dbReference type="AlphaFoldDB" id="A0AAN6M2M4"/>
<evidence type="ECO:0000313" key="5">
    <source>
        <dbReference type="Proteomes" id="UP001280581"/>
    </source>
</evidence>
<evidence type="ECO:0000256" key="1">
    <source>
        <dbReference type="ARBA" id="ARBA00009686"/>
    </source>
</evidence>
<gene>
    <name evidence="4" type="ORF">GRF29_28g363223</name>
</gene>
<organism evidence="4 5">
    <name type="scientific">Pseudopithomyces chartarum</name>
    <dbReference type="NCBI Taxonomy" id="1892770"/>
    <lineage>
        <taxon>Eukaryota</taxon>
        <taxon>Fungi</taxon>
        <taxon>Dikarya</taxon>
        <taxon>Ascomycota</taxon>
        <taxon>Pezizomycotina</taxon>
        <taxon>Dothideomycetes</taxon>
        <taxon>Pleosporomycetidae</taxon>
        <taxon>Pleosporales</taxon>
        <taxon>Massarineae</taxon>
        <taxon>Didymosphaeriaceae</taxon>
        <taxon>Pseudopithomyces</taxon>
    </lineage>
</organism>
<dbReference type="PANTHER" id="PTHR46052">
    <property type="entry name" value="PHOSDUCIN-LIKE PROTEIN"/>
    <property type="match status" value="1"/>
</dbReference>
<dbReference type="PANTHER" id="PTHR46052:SF1">
    <property type="entry name" value="PHOSDUCIN-LIKE PROTEIN"/>
    <property type="match status" value="1"/>
</dbReference>
<evidence type="ECO:0000256" key="2">
    <source>
        <dbReference type="SAM" id="MobiDB-lite"/>
    </source>
</evidence>
<dbReference type="Gene3D" id="3.40.30.10">
    <property type="entry name" value="Glutaredoxin"/>
    <property type="match status" value="1"/>
</dbReference>
<dbReference type="InterPro" id="IPR001200">
    <property type="entry name" value="Phosducin"/>
</dbReference>
<protein>
    <recommendedName>
        <fullName evidence="3">Phosducin domain-containing protein</fullName>
    </recommendedName>
</protein>
<evidence type="ECO:0000259" key="3">
    <source>
        <dbReference type="Pfam" id="PF02114"/>
    </source>
</evidence>
<keyword evidence="5" id="KW-1185">Reference proteome</keyword>
<dbReference type="SUPFAM" id="SSF52833">
    <property type="entry name" value="Thioredoxin-like"/>
    <property type="match status" value="1"/>
</dbReference>
<dbReference type="GO" id="GO:0008277">
    <property type="term" value="P:regulation of G protein-coupled receptor signaling pathway"/>
    <property type="evidence" value="ECO:0007669"/>
    <property type="project" value="InterPro"/>
</dbReference>
<sequence length="281" mass="32265">MTSSQAQEEYNELFRDKDRDTRHPEDRHHTSDGDDSEKEERYYEDDDQNTDNDTDEELGIAKDTDPMRSNNYHVPSIRSEANTGPKGVIADAAAFEKARKQARRFTWKKNTPPTSYSVTAYHDEKASSDDEEEDGFMKQWREARLRELQNAGQRIRSRTTSPTRRIYGNMPAVDGEGFLEAIEKVARDTVVVVFIYDSTSETSAVVEEQMREVARRNDTTRFVKLHYEDAEMEVAGVPAVIAYRNADKFAGLVPLMDELPEDSDLTAVSLETVFRRHRILI</sequence>
<evidence type="ECO:0000313" key="4">
    <source>
        <dbReference type="EMBL" id="KAK3213584.1"/>
    </source>
</evidence>
<accession>A0AAN6M2M4</accession>
<comment type="caution">
    <text evidence="4">The sequence shown here is derived from an EMBL/GenBank/DDBJ whole genome shotgun (WGS) entry which is preliminary data.</text>
</comment>
<dbReference type="InterPro" id="IPR036249">
    <property type="entry name" value="Thioredoxin-like_sf"/>
</dbReference>
<feature type="domain" description="Phosducin" evidence="3">
    <location>
        <begin position="129"/>
        <end position="274"/>
    </location>
</feature>
<feature type="compositionally biased region" description="Acidic residues" evidence="2">
    <location>
        <begin position="33"/>
        <end position="58"/>
    </location>
</feature>
<feature type="region of interest" description="Disordered" evidence="2">
    <location>
        <begin position="1"/>
        <end position="85"/>
    </location>
</feature>
<dbReference type="Pfam" id="PF02114">
    <property type="entry name" value="Phosducin"/>
    <property type="match status" value="1"/>
</dbReference>
<dbReference type="InterPro" id="IPR051499">
    <property type="entry name" value="Phosducin-like_reg"/>
</dbReference>
<dbReference type="InterPro" id="IPR024253">
    <property type="entry name" value="Phosducin_thioredoxin-like_dom"/>
</dbReference>